<feature type="compositionally biased region" description="Basic and acidic residues" evidence="1">
    <location>
        <begin position="30"/>
        <end position="40"/>
    </location>
</feature>
<dbReference type="InterPro" id="IPR025637">
    <property type="entry name" value="DUF4333"/>
</dbReference>
<dbReference type="Pfam" id="PF14230">
    <property type="entry name" value="DUF4333"/>
    <property type="match status" value="1"/>
</dbReference>
<dbReference type="PROSITE" id="PS51257">
    <property type="entry name" value="PROKAR_LIPOPROTEIN"/>
    <property type="match status" value="1"/>
</dbReference>
<comment type="caution">
    <text evidence="4">The sequence shown here is derived from an EMBL/GenBank/DDBJ whole genome shotgun (WGS) entry which is preliminary data.</text>
</comment>
<feature type="compositionally biased region" description="Polar residues" evidence="1">
    <location>
        <begin position="59"/>
        <end position="71"/>
    </location>
</feature>
<proteinExistence type="predicted"/>
<keyword evidence="5" id="KW-1185">Reference proteome</keyword>
<accession>A0A7K0CDI8</accession>
<dbReference type="EMBL" id="WEGJ01000003">
    <property type="protein sequence ID" value="MQY11538.1"/>
    <property type="molecule type" value="Genomic_DNA"/>
</dbReference>
<feature type="chain" id="PRO_5038983347" description="DUF4333 domain-containing protein" evidence="2">
    <location>
        <begin position="25"/>
        <end position="124"/>
    </location>
</feature>
<dbReference type="AlphaFoldDB" id="A0A7K0CDI8"/>
<protein>
    <recommendedName>
        <fullName evidence="3">DUF4333 domain-containing protein</fullName>
    </recommendedName>
</protein>
<keyword evidence="2" id="KW-0732">Signal</keyword>
<evidence type="ECO:0000256" key="2">
    <source>
        <dbReference type="SAM" id="SignalP"/>
    </source>
</evidence>
<sequence length="124" mass="12608">MTSSKLFPAALAVGALTLFLAACSVDVDTNKETGTTKKVETGATGPASVSTDELEKKVSSSLTETVGQTPESVDCPDSLESKEGATTRCTLTAGDGTQFGVTVTAGKPNGASVHLNVKVDDKPM</sequence>
<evidence type="ECO:0000313" key="5">
    <source>
        <dbReference type="Proteomes" id="UP000466345"/>
    </source>
</evidence>
<reference evidence="4 5" key="1">
    <citation type="submission" date="2019-10" db="EMBL/GenBank/DDBJ databases">
        <title>Streptomyces smaragdinus sp. nov. and Streptomyces fabii sp. nov., isolated from the gut of fungus growing-termite Macrotermes natalensis.</title>
        <authorList>
            <person name="Schwitalla J."/>
            <person name="Benndorf R."/>
            <person name="Martin K."/>
            <person name="De Beer W."/>
            <person name="Kaster A.-K."/>
            <person name="Vollmers J."/>
            <person name="Poulsen M."/>
            <person name="Beemelmanns C."/>
        </authorList>
    </citation>
    <scope>NUCLEOTIDE SEQUENCE [LARGE SCALE GENOMIC DNA]</scope>
    <source>
        <strain evidence="4 5">RB5</strain>
    </source>
</reference>
<feature type="domain" description="DUF4333" evidence="3">
    <location>
        <begin position="42"/>
        <end position="109"/>
    </location>
</feature>
<evidence type="ECO:0000256" key="1">
    <source>
        <dbReference type="SAM" id="MobiDB-lite"/>
    </source>
</evidence>
<dbReference type="Proteomes" id="UP000466345">
    <property type="component" value="Unassembled WGS sequence"/>
</dbReference>
<name>A0A7K0CDI8_9ACTN</name>
<evidence type="ECO:0000259" key="3">
    <source>
        <dbReference type="Pfam" id="PF14230"/>
    </source>
</evidence>
<dbReference type="OrthoDB" id="3568721at2"/>
<feature type="signal peptide" evidence="2">
    <location>
        <begin position="1"/>
        <end position="24"/>
    </location>
</feature>
<gene>
    <name evidence="4" type="ORF">SRB5_16570</name>
</gene>
<organism evidence="4 5">
    <name type="scientific">Streptomyces smaragdinus</name>
    <dbReference type="NCBI Taxonomy" id="2585196"/>
    <lineage>
        <taxon>Bacteria</taxon>
        <taxon>Bacillati</taxon>
        <taxon>Actinomycetota</taxon>
        <taxon>Actinomycetes</taxon>
        <taxon>Kitasatosporales</taxon>
        <taxon>Streptomycetaceae</taxon>
        <taxon>Streptomyces</taxon>
    </lineage>
</organism>
<evidence type="ECO:0000313" key="4">
    <source>
        <dbReference type="EMBL" id="MQY11538.1"/>
    </source>
</evidence>
<feature type="region of interest" description="Disordered" evidence="1">
    <location>
        <begin position="30"/>
        <end position="81"/>
    </location>
</feature>
<dbReference type="RefSeq" id="WP_153450773.1">
    <property type="nucleotide sequence ID" value="NZ_WEGJ01000003.1"/>
</dbReference>